<sequence>MGLDQTLVNLLRLRAPVFDIYKVFYTNYDPNSVHRNCNTKCSHTCSVYRTKREELMYHAVNTNHLELVKDILEHHSYKVNEVESAMSWNSLYPLHLACYYGNKDMIELLLKNGADVNIEARIAWQNVDHIKTAFGYIFRHDDIELMCMLLPHYRNKPVHSRLISPIHYACKEGAFKCLKYLTANFPNQVNERDVLGNTPLMFAVWRNKPYVEVLLKHGAGVHTRRSSDHKTCLHICLSAENPHFLSPDAFEIATLLLDANASVNAVDAYNYTPLTLLCAQIQEGLEPSVFPYPLSTHHMIIKNCMELLIDNGAHVNYFNDGPLPLSVIMDTIQGCVIGLVHAFKPPLQTANEEVQFDITKEDPQCYHSNLKFSLQIMEYLLSKGANPNVKNTCQPLLTQVITMVRIIPEGLFEEMWRKCHISFKQMTLLLLHYGAYMFDLKEAFKTRRDISDIIELMLNSLEHERYNESLRAVCNDESIFNGDPRTHNSSLLKIVETKYTNPRSLKQIARVNITQNLRTVNHSIESSANQLPLPQMIIDYVLQFENV</sequence>
<dbReference type="InterPro" id="IPR002110">
    <property type="entry name" value="Ankyrin_rpt"/>
</dbReference>
<dbReference type="PROSITE" id="PS50225">
    <property type="entry name" value="SOCS"/>
    <property type="match status" value="1"/>
</dbReference>
<dbReference type="EMBL" id="CAIIXF020000009">
    <property type="protein sequence ID" value="CAH1795543.1"/>
    <property type="molecule type" value="Genomic_DNA"/>
</dbReference>
<dbReference type="InterPro" id="IPR001496">
    <property type="entry name" value="SOCS_box"/>
</dbReference>
<dbReference type="PROSITE" id="PS50297">
    <property type="entry name" value="ANK_REP_REGION"/>
    <property type="match status" value="1"/>
</dbReference>
<dbReference type="Pfam" id="PF12796">
    <property type="entry name" value="Ank_2"/>
    <property type="match status" value="2"/>
</dbReference>
<organism evidence="3 4">
    <name type="scientific">Owenia fusiformis</name>
    <name type="common">Polychaete worm</name>
    <dbReference type="NCBI Taxonomy" id="6347"/>
    <lineage>
        <taxon>Eukaryota</taxon>
        <taxon>Metazoa</taxon>
        <taxon>Spiralia</taxon>
        <taxon>Lophotrochozoa</taxon>
        <taxon>Annelida</taxon>
        <taxon>Polychaeta</taxon>
        <taxon>Sedentaria</taxon>
        <taxon>Canalipalpata</taxon>
        <taxon>Sabellida</taxon>
        <taxon>Oweniida</taxon>
        <taxon>Oweniidae</taxon>
        <taxon>Owenia</taxon>
    </lineage>
</organism>
<comment type="caution">
    <text evidence="3">The sequence shown here is derived from an EMBL/GenBank/DDBJ whole genome shotgun (WGS) entry which is preliminary data.</text>
</comment>
<reference evidence="3" key="1">
    <citation type="submission" date="2022-03" db="EMBL/GenBank/DDBJ databases">
        <authorList>
            <person name="Martin C."/>
        </authorList>
    </citation>
    <scope>NUCLEOTIDE SEQUENCE</scope>
</reference>
<dbReference type="Proteomes" id="UP000749559">
    <property type="component" value="Unassembled WGS sequence"/>
</dbReference>
<name>A0A8J1XZ34_OWEFU</name>
<evidence type="ECO:0000313" key="4">
    <source>
        <dbReference type="Proteomes" id="UP000749559"/>
    </source>
</evidence>
<gene>
    <name evidence="3" type="ORF">OFUS_LOCUS20070</name>
</gene>
<dbReference type="AlphaFoldDB" id="A0A8J1XZ34"/>
<accession>A0A8J1XZ34</accession>
<dbReference type="OrthoDB" id="3246549at2759"/>
<dbReference type="SMART" id="SM00248">
    <property type="entry name" value="ANK"/>
    <property type="match status" value="8"/>
</dbReference>
<keyword evidence="1" id="KW-0677">Repeat</keyword>
<dbReference type="Pfam" id="PF07525">
    <property type="entry name" value="SOCS_box"/>
    <property type="match status" value="1"/>
</dbReference>
<protein>
    <submittedName>
        <fullName evidence="3">Uncharacterized protein</fullName>
    </submittedName>
</protein>
<keyword evidence="2" id="KW-0040">ANK repeat</keyword>
<proteinExistence type="predicted"/>
<evidence type="ECO:0000256" key="2">
    <source>
        <dbReference type="ARBA" id="ARBA00023043"/>
    </source>
</evidence>
<keyword evidence="4" id="KW-1185">Reference proteome</keyword>
<dbReference type="SMART" id="SM00969">
    <property type="entry name" value="SOCS_box"/>
    <property type="match status" value="1"/>
</dbReference>
<dbReference type="InterPro" id="IPR036770">
    <property type="entry name" value="Ankyrin_rpt-contain_sf"/>
</dbReference>
<evidence type="ECO:0000256" key="1">
    <source>
        <dbReference type="ARBA" id="ARBA00022737"/>
    </source>
</evidence>
<dbReference type="SUPFAM" id="SSF48403">
    <property type="entry name" value="Ankyrin repeat"/>
    <property type="match status" value="1"/>
</dbReference>
<dbReference type="Gene3D" id="1.25.40.20">
    <property type="entry name" value="Ankyrin repeat-containing domain"/>
    <property type="match status" value="1"/>
</dbReference>
<dbReference type="PROSITE" id="PS50088">
    <property type="entry name" value="ANK_REPEAT"/>
    <property type="match status" value="1"/>
</dbReference>
<evidence type="ECO:0000313" key="3">
    <source>
        <dbReference type="EMBL" id="CAH1795543.1"/>
    </source>
</evidence>
<dbReference type="PANTHER" id="PTHR24198">
    <property type="entry name" value="ANKYRIN REPEAT AND PROTEIN KINASE DOMAIN-CONTAINING PROTEIN"/>
    <property type="match status" value="1"/>
</dbReference>
<dbReference type="PANTHER" id="PTHR24198:SF165">
    <property type="entry name" value="ANKYRIN REPEAT-CONTAINING PROTEIN-RELATED"/>
    <property type="match status" value="1"/>
</dbReference>